<feature type="domain" description="Mur ligase C-terminal" evidence="11">
    <location>
        <begin position="335"/>
        <end position="464"/>
    </location>
</feature>
<feature type="domain" description="Mur ligase N-terminal catalytic" evidence="10">
    <location>
        <begin position="23"/>
        <end position="69"/>
    </location>
</feature>
<evidence type="ECO:0000256" key="8">
    <source>
        <dbReference type="HAMAP-Rule" id="MF_00208"/>
    </source>
</evidence>
<feature type="binding site" evidence="8">
    <location>
        <position position="466"/>
    </location>
    <ligand>
        <name>meso-2,6-diaminopimelate</name>
        <dbReference type="ChEBI" id="CHEBI:57791"/>
    </ligand>
</feature>
<dbReference type="InterPro" id="IPR000713">
    <property type="entry name" value="Mur_ligase_N"/>
</dbReference>
<evidence type="ECO:0000256" key="3">
    <source>
        <dbReference type="ARBA" id="ARBA00022618"/>
    </source>
</evidence>
<comment type="function">
    <text evidence="8">Catalyzes the addition of meso-diaminopimelic acid to the nucleotide precursor UDP-N-acetylmuramoyl-L-alanyl-D-glutamate (UMAG) in the biosynthesis of bacterial cell-wall peptidoglycan.</text>
</comment>
<feature type="modified residue" description="N6-carboxylysine" evidence="8">
    <location>
        <position position="224"/>
    </location>
</feature>
<feature type="binding site" evidence="8">
    <location>
        <position position="152"/>
    </location>
    <ligand>
        <name>UDP-N-acetyl-alpha-D-muramoyl-L-alanyl-D-glutamate</name>
        <dbReference type="ChEBI" id="CHEBI:83900"/>
    </ligand>
</feature>
<dbReference type="SUPFAM" id="SSF63418">
    <property type="entry name" value="MurE/MurF N-terminal domain"/>
    <property type="match status" value="1"/>
</dbReference>
<dbReference type="UniPathway" id="UPA00219"/>
<keyword evidence="7 8" id="KW-0961">Cell wall biogenesis/degradation</keyword>
<dbReference type="GO" id="GO:0008765">
    <property type="term" value="F:UDP-N-acetylmuramoylalanyl-D-glutamate-2,6-diaminopimelate ligase activity"/>
    <property type="evidence" value="ECO:0007669"/>
    <property type="project" value="UniProtKB-UniRule"/>
</dbReference>
<keyword evidence="8" id="KW-0547">Nucleotide-binding</keyword>
<evidence type="ECO:0000259" key="10">
    <source>
        <dbReference type="Pfam" id="PF01225"/>
    </source>
</evidence>
<organism evidence="13 14">
    <name type="scientific">Hydrogenispora ethanolica</name>
    <dbReference type="NCBI Taxonomy" id="1082276"/>
    <lineage>
        <taxon>Bacteria</taxon>
        <taxon>Bacillati</taxon>
        <taxon>Bacillota</taxon>
        <taxon>Hydrogenispora</taxon>
    </lineage>
</organism>
<dbReference type="InterPro" id="IPR036615">
    <property type="entry name" value="Mur_ligase_C_dom_sf"/>
</dbReference>
<feature type="binding site" evidence="8">
    <location>
        <begin position="111"/>
        <end position="117"/>
    </location>
    <ligand>
        <name>ATP</name>
        <dbReference type="ChEBI" id="CHEBI:30616"/>
    </ligand>
</feature>
<dbReference type="Pfam" id="PF01225">
    <property type="entry name" value="Mur_ligase"/>
    <property type="match status" value="1"/>
</dbReference>
<feature type="binding site" evidence="8">
    <location>
        <begin position="408"/>
        <end position="411"/>
    </location>
    <ligand>
        <name>meso-2,6-diaminopimelate</name>
        <dbReference type="ChEBI" id="CHEBI:57791"/>
    </ligand>
</feature>
<evidence type="ECO:0000313" key="13">
    <source>
        <dbReference type="EMBL" id="TCL58275.1"/>
    </source>
</evidence>
<reference evidence="13 14" key="1">
    <citation type="submission" date="2019-03" db="EMBL/GenBank/DDBJ databases">
        <title>Genomic Encyclopedia of Type Strains, Phase IV (KMG-IV): sequencing the most valuable type-strain genomes for metagenomic binning, comparative biology and taxonomic classification.</title>
        <authorList>
            <person name="Goeker M."/>
        </authorList>
    </citation>
    <scope>NUCLEOTIDE SEQUENCE [LARGE SCALE GENOMIC DNA]</scope>
    <source>
        <strain evidence="13 14">LX-B</strain>
    </source>
</reference>
<proteinExistence type="inferred from homology"/>
<evidence type="ECO:0000256" key="2">
    <source>
        <dbReference type="ARBA" id="ARBA00005898"/>
    </source>
</evidence>
<feature type="binding site" evidence="8">
    <location>
        <position position="30"/>
    </location>
    <ligand>
        <name>UDP-N-acetyl-alpha-D-muramoyl-L-alanyl-D-glutamate</name>
        <dbReference type="ChEBI" id="CHEBI:83900"/>
    </ligand>
</feature>
<dbReference type="NCBIfam" id="TIGR01085">
    <property type="entry name" value="murE"/>
    <property type="match status" value="1"/>
</dbReference>
<comment type="cofactor">
    <cofactor evidence="8">
        <name>Mg(2+)</name>
        <dbReference type="ChEBI" id="CHEBI:18420"/>
    </cofactor>
</comment>
<dbReference type="Gene3D" id="3.40.1190.10">
    <property type="entry name" value="Mur-like, catalytic domain"/>
    <property type="match status" value="1"/>
</dbReference>
<dbReference type="EMBL" id="SLUN01000043">
    <property type="protein sequence ID" value="TCL58275.1"/>
    <property type="molecule type" value="Genomic_DNA"/>
</dbReference>
<dbReference type="InterPro" id="IPR013221">
    <property type="entry name" value="Mur_ligase_cen"/>
</dbReference>
<keyword evidence="14" id="KW-1185">Reference proteome</keyword>
<evidence type="ECO:0000256" key="6">
    <source>
        <dbReference type="ARBA" id="ARBA00023306"/>
    </source>
</evidence>
<keyword evidence="8" id="KW-0460">Magnesium</keyword>
<evidence type="ECO:0000256" key="7">
    <source>
        <dbReference type="ARBA" id="ARBA00023316"/>
    </source>
</evidence>
<evidence type="ECO:0000313" key="14">
    <source>
        <dbReference type="Proteomes" id="UP000295008"/>
    </source>
</evidence>
<feature type="domain" description="Mur ligase central" evidence="12">
    <location>
        <begin position="109"/>
        <end position="312"/>
    </location>
</feature>
<dbReference type="AlphaFoldDB" id="A0A4R1QZ60"/>
<dbReference type="InterPro" id="IPR005761">
    <property type="entry name" value="UDP-N-AcMur-Glu-dNH2Pim_ligase"/>
</dbReference>
<feature type="binding site" evidence="8">
    <location>
        <position position="462"/>
    </location>
    <ligand>
        <name>meso-2,6-diaminopimelate</name>
        <dbReference type="ChEBI" id="CHEBI:57791"/>
    </ligand>
</feature>
<protein>
    <recommendedName>
        <fullName evidence="8">UDP-N-acetylmuramoyl-L-alanyl-D-glutamate--2,6-diaminopimelate ligase</fullName>
        <ecNumber evidence="8">6.3.2.13</ecNumber>
    </recommendedName>
    <alternativeName>
        <fullName evidence="8">Meso-A2pm-adding enzyme</fullName>
    </alternativeName>
    <alternativeName>
        <fullName evidence="8">Meso-diaminopimelate-adding enzyme</fullName>
    </alternativeName>
    <alternativeName>
        <fullName evidence="8">UDP-MurNAc-L-Ala-D-Glu:meso-diaminopimelate ligase</fullName>
    </alternativeName>
    <alternativeName>
        <fullName evidence="8">UDP-MurNAc-tripeptide synthetase</fullName>
    </alternativeName>
    <alternativeName>
        <fullName evidence="8">UDP-N-acetylmuramyl-tripeptide synthetase</fullName>
    </alternativeName>
</protein>
<dbReference type="GO" id="GO:0051301">
    <property type="term" value="P:cell division"/>
    <property type="evidence" value="ECO:0007669"/>
    <property type="project" value="UniProtKB-KW"/>
</dbReference>
<dbReference type="PANTHER" id="PTHR23135:SF4">
    <property type="entry name" value="UDP-N-ACETYLMURAMOYL-L-ALANYL-D-GLUTAMATE--2,6-DIAMINOPIMELATE LIGASE MURE HOMOLOG, CHLOROPLASTIC"/>
    <property type="match status" value="1"/>
</dbReference>
<comment type="similarity">
    <text evidence="2 8">Belongs to the MurCDEF family. MurE subfamily.</text>
</comment>
<accession>A0A4R1QZ60</accession>
<dbReference type="Gene3D" id="3.90.190.20">
    <property type="entry name" value="Mur ligase, C-terminal domain"/>
    <property type="match status" value="1"/>
</dbReference>
<dbReference type="RefSeq" id="WP_243663087.1">
    <property type="nucleotide sequence ID" value="NZ_SLUN01000043.1"/>
</dbReference>
<comment type="PTM">
    <text evidence="8">Carboxylation is probably crucial for Mg(2+) binding and, consequently, for the gamma-phosphate positioning of ATP.</text>
</comment>
<keyword evidence="3 8" id="KW-0132">Cell division</keyword>
<evidence type="ECO:0000259" key="11">
    <source>
        <dbReference type="Pfam" id="PF02875"/>
    </source>
</evidence>
<dbReference type="NCBIfam" id="NF001124">
    <property type="entry name" value="PRK00139.1-2"/>
    <property type="match status" value="1"/>
</dbReference>
<dbReference type="SUPFAM" id="SSF53623">
    <property type="entry name" value="MurD-like peptide ligases, catalytic domain"/>
    <property type="match status" value="1"/>
</dbReference>
<feature type="binding site" evidence="8">
    <location>
        <position position="184"/>
    </location>
    <ligand>
        <name>UDP-N-acetyl-alpha-D-muramoyl-L-alanyl-D-glutamate</name>
        <dbReference type="ChEBI" id="CHEBI:83900"/>
    </ligand>
</feature>
<comment type="pathway">
    <text evidence="1 8 9">Cell wall biogenesis; peptidoglycan biosynthesis.</text>
</comment>
<comment type="catalytic activity">
    <reaction evidence="8">
        <text>UDP-N-acetyl-alpha-D-muramoyl-L-alanyl-D-glutamate + meso-2,6-diaminopimelate + ATP = UDP-N-acetyl-alpha-D-muramoyl-L-alanyl-gamma-D-glutamyl-meso-2,6-diaminopimelate + ADP + phosphate + H(+)</text>
        <dbReference type="Rhea" id="RHEA:23676"/>
        <dbReference type="ChEBI" id="CHEBI:15378"/>
        <dbReference type="ChEBI" id="CHEBI:30616"/>
        <dbReference type="ChEBI" id="CHEBI:43474"/>
        <dbReference type="ChEBI" id="CHEBI:57791"/>
        <dbReference type="ChEBI" id="CHEBI:83900"/>
        <dbReference type="ChEBI" id="CHEBI:83905"/>
        <dbReference type="ChEBI" id="CHEBI:456216"/>
        <dbReference type="EC" id="6.3.2.13"/>
    </reaction>
</comment>
<dbReference type="GO" id="GO:0071555">
    <property type="term" value="P:cell wall organization"/>
    <property type="evidence" value="ECO:0007669"/>
    <property type="project" value="UniProtKB-KW"/>
</dbReference>
<dbReference type="GO" id="GO:0009252">
    <property type="term" value="P:peptidoglycan biosynthetic process"/>
    <property type="evidence" value="ECO:0007669"/>
    <property type="project" value="UniProtKB-UniRule"/>
</dbReference>
<sequence length="499" mass="54309">MNLRDLLINIPVQQSSGNLLLNISGIAQDSRSVKPGDLFLCVKGARFNGHHYLKQAAEAGAVAAIVSEWPTCDFGLTLVLVPEVTNPVIKEIAGAFYGYPDRRLKLIGVVGTNGKTTSTYLMKSILEAAGHKVGLIGTIANLAGDQSIETGNGSHNTTPGVLELQKLFAAMAEAGIQYVVMEVSSHSIAQDRVWGLSFIGGIFTNITQDHLDYHKTFAEYLKVKSRFFVELPQTAWAVLNLDDPHSNGMISQTSARVLTYGIEHPAQIKAEDVSLEHTGVSYHVCMPDGKIKLNLHLTGYFNVYNSLGVFGAGLALGIEPATIKIGLEKVMGVPGRFQTVPGASSFGVIVDYAHTPDGLENILATARRLTSQRLLLVFGCGGDRDRTKRPLMGELAAKMSDFTIITSDNPRTENPLSIIQEIEAGFKKANPAASYQVEPDREKAIRKIIGLANDSDIVIIAGKGHETYQEFADRTIHFDDREIARAALEERLNDRNRVK</sequence>
<feature type="binding site" evidence="8">
    <location>
        <position position="190"/>
    </location>
    <ligand>
        <name>UDP-N-acetyl-alpha-D-muramoyl-L-alanyl-D-glutamate</name>
        <dbReference type="ChEBI" id="CHEBI:83900"/>
    </ligand>
</feature>
<evidence type="ECO:0000256" key="4">
    <source>
        <dbReference type="ARBA" id="ARBA00022960"/>
    </source>
</evidence>
<dbReference type="GO" id="GO:0005524">
    <property type="term" value="F:ATP binding"/>
    <property type="evidence" value="ECO:0007669"/>
    <property type="project" value="UniProtKB-UniRule"/>
</dbReference>
<dbReference type="PANTHER" id="PTHR23135">
    <property type="entry name" value="MUR LIGASE FAMILY MEMBER"/>
    <property type="match status" value="1"/>
</dbReference>
<keyword evidence="8" id="KW-0067">ATP-binding</keyword>
<dbReference type="HAMAP" id="MF_00208">
    <property type="entry name" value="MurE"/>
    <property type="match status" value="1"/>
</dbReference>
<dbReference type="Pfam" id="PF08245">
    <property type="entry name" value="Mur_ligase_M"/>
    <property type="match status" value="1"/>
</dbReference>
<dbReference type="Gene3D" id="3.40.1390.10">
    <property type="entry name" value="MurE/MurF, N-terminal domain"/>
    <property type="match status" value="1"/>
</dbReference>
<dbReference type="GO" id="GO:0008360">
    <property type="term" value="P:regulation of cell shape"/>
    <property type="evidence" value="ECO:0007669"/>
    <property type="project" value="UniProtKB-KW"/>
</dbReference>
<dbReference type="InterPro" id="IPR036565">
    <property type="entry name" value="Mur-like_cat_sf"/>
</dbReference>
<feature type="binding site" evidence="8">
    <location>
        <begin position="157"/>
        <end position="158"/>
    </location>
    <ligand>
        <name>UDP-N-acetyl-alpha-D-muramoyl-L-alanyl-D-glutamate</name>
        <dbReference type="ChEBI" id="CHEBI:83900"/>
    </ligand>
</feature>
<dbReference type="InterPro" id="IPR035911">
    <property type="entry name" value="MurE/MurF_N"/>
</dbReference>
<dbReference type="Proteomes" id="UP000295008">
    <property type="component" value="Unassembled WGS sequence"/>
</dbReference>
<evidence type="ECO:0000256" key="5">
    <source>
        <dbReference type="ARBA" id="ARBA00022984"/>
    </source>
</evidence>
<comment type="subcellular location">
    <subcellularLocation>
        <location evidence="8 9">Cytoplasm</location>
    </subcellularLocation>
</comment>
<keyword evidence="4 8" id="KW-0133">Cell shape</keyword>
<gene>
    <name evidence="8" type="primary">murE</name>
    <name evidence="13" type="ORF">EDC14_104311</name>
</gene>
<comment type="caution">
    <text evidence="13">The sequence shown here is derived from an EMBL/GenBank/DDBJ whole genome shotgun (WGS) entry which is preliminary data.</text>
</comment>
<evidence type="ECO:0000256" key="9">
    <source>
        <dbReference type="RuleBase" id="RU004135"/>
    </source>
</evidence>
<dbReference type="InterPro" id="IPR004101">
    <property type="entry name" value="Mur_ligase_C"/>
</dbReference>
<keyword evidence="6 8" id="KW-0131">Cell cycle</keyword>
<keyword evidence="8" id="KW-0963">Cytoplasm</keyword>
<keyword evidence="5 8" id="KW-0573">Peptidoglycan synthesis</keyword>
<dbReference type="EC" id="6.3.2.13" evidence="8"/>
<evidence type="ECO:0000259" key="12">
    <source>
        <dbReference type="Pfam" id="PF08245"/>
    </source>
</evidence>
<keyword evidence="8 13" id="KW-0436">Ligase</keyword>
<dbReference type="SUPFAM" id="SSF53244">
    <property type="entry name" value="MurD-like peptide ligases, peptide-binding domain"/>
    <property type="match status" value="1"/>
</dbReference>
<dbReference type="Pfam" id="PF02875">
    <property type="entry name" value="Mur_ligase_C"/>
    <property type="match status" value="1"/>
</dbReference>
<evidence type="ECO:0000256" key="1">
    <source>
        <dbReference type="ARBA" id="ARBA00004752"/>
    </source>
</evidence>
<name>A0A4R1QZ60_HYDET</name>
<dbReference type="GO" id="GO:0000287">
    <property type="term" value="F:magnesium ion binding"/>
    <property type="evidence" value="ECO:0007669"/>
    <property type="project" value="UniProtKB-UniRule"/>
</dbReference>
<feature type="binding site" evidence="8">
    <location>
        <position position="384"/>
    </location>
    <ligand>
        <name>meso-2,6-diaminopimelate</name>
        <dbReference type="ChEBI" id="CHEBI:57791"/>
    </ligand>
</feature>
<feature type="binding site" evidence="8">
    <location>
        <position position="192"/>
    </location>
    <ligand>
        <name>UDP-N-acetyl-alpha-D-muramoyl-L-alanyl-D-glutamate</name>
        <dbReference type="ChEBI" id="CHEBI:83900"/>
    </ligand>
</feature>
<comment type="caution">
    <text evidence="8">Lacks conserved residue(s) required for the propagation of feature annotation.</text>
</comment>
<dbReference type="NCBIfam" id="NF001126">
    <property type="entry name" value="PRK00139.1-4"/>
    <property type="match status" value="1"/>
</dbReference>
<dbReference type="GO" id="GO:0005737">
    <property type="term" value="C:cytoplasm"/>
    <property type="evidence" value="ECO:0007669"/>
    <property type="project" value="UniProtKB-SubCell"/>
</dbReference>
<feature type="short sequence motif" description="Meso-diaminopimelate recognition motif" evidence="8">
    <location>
        <begin position="408"/>
        <end position="411"/>
    </location>
</feature>